<comment type="subcellular location">
    <subcellularLocation>
        <location evidence="14">Cell membrane</location>
        <topology evidence="14">Multi-pass membrane protein</topology>
    </subcellularLocation>
    <subcellularLocation>
        <location evidence="1">Membrane</location>
        <topology evidence="1">Multi-pass membrane protein</topology>
    </subcellularLocation>
</comment>
<dbReference type="PROSITE" id="PS51257">
    <property type="entry name" value="PROKAR_LIPOPROTEIN"/>
    <property type="match status" value="1"/>
</dbReference>
<evidence type="ECO:0000259" key="17">
    <source>
        <dbReference type="PROSITE" id="PS50857"/>
    </source>
</evidence>
<comment type="catalytic activity">
    <reaction evidence="13 15">
        <text>4 Fe(II)-[cytochrome c] + O2 + 8 H(+)(in) = 4 Fe(III)-[cytochrome c] + 2 H2O + 4 H(+)(out)</text>
        <dbReference type="Rhea" id="RHEA:11436"/>
        <dbReference type="Rhea" id="RHEA-COMP:10350"/>
        <dbReference type="Rhea" id="RHEA-COMP:14399"/>
        <dbReference type="ChEBI" id="CHEBI:15377"/>
        <dbReference type="ChEBI" id="CHEBI:15378"/>
        <dbReference type="ChEBI" id="CHEBI:15379"/>
        <dbReference type="ChEBI" id="CHEBI:29033"/>
        <dbReference type="ChEBI" id="CHEBI:29034"/>
        <dbReference type="EC" id="7.1.1.9"/>
    </reaction>
</comment>
<comment type="similarity">
    <text evidence="2 14">Belongs to the cytochrome c oxidase subunit 2 family.</text>
</comment>
<evidence type="ECO:0000256" key="11">
    <source>
        <dbReference type="ARBA" id="ARBA00023136"/>
    </source>
</evidence>
<dbReference type="PROSITE" id="PS50857">
    <property type="entry name" value="COX2_CUA"/>
    <property type="match status" value="1"/>
</dbReference>
<dbReference type="GO" id="GO:0005507">
    <property type="term" value="F:copper ion binding"/>
    <property type="evidence" value="ECO:0007669"/>
    <property type="project" value="InterPro"/>
</dbReference>
<dbReference type="SUPFAM" id="SSF81464">
    <property type="entry name" value="Cytochrome c oxidase subunit II-like, transmembrane region"/>
    <property type="match status" value="1"/>
</dbReference>
<dbReference type="GO" id="GO:0042773">
    <property type="term" value="P:ATP synthesis coupled electron transport"/>
    <property type="evidence" value="ECO:0007669"/>
    <property type="project" value="TreeGrafter"/>
</dbReference>
<protein>
    <recommendedName>
        <fullName evidence="15">Cytochrome c oxidase subunit 2</fullName>
        <ecNumber evidence="15">7.1.1.9</ecNumber>
    </recommendedName>
</protein>
<organism evidence="19">
    <name type="scientific">uncultured Blastococcus sp</name>
    <dbReference type="NCBI Taxonomy" id="217144"/>
    <lineage>
        <taxon>Bacteria</taxon>
        <taxon>Bacillati</taxon>
        <taxon>Actinomycetota</taxon>
        <taxon>Actinomycetes</taxon>
        <taxon>Geodermatophilales</taxon>
        <taxon>Geodermatophilaceae</taxon>
        <taxon>Blastococcus</taxon>
        <taxon>environmental samples</taxon>
    </lineage>
</organism>
<evidence type="ECO:0000256" key="8">
    <source>
        <dbReference type="ARBA" id="ARBA00022982"/>
    </source>
</evidence>
<dbReference type="EC" id="7.1.1.9" evidence="15"/>
<evidence type="ECO:0000256" key="9">
    <source>
        <dbReference type="ARBA" id="ARBA00022989"/>
    </source>
</evidence>
<keyword evidence="3 14" id="KW-0813">Transport</keyword>
<dbReference type="InterPro" id="IPR036257">
    <property type="entry name" value="Cyt_c_oxidase_su2_TM_sf"/>
</dbReference>
<keyword evidence="6 15" id="KW-0479">Metal-binding</keyword>
<evidence type="ECO:0000256" key="2">
    <source>
        <dbReference type="ARBA" id="ARBA00007866"/>
    </source>
</evidence>
<accession>A0A6J4JH82</accession>
<keyword evidence="5 14" id="KW-0812">Transmembrane</keyword>
<dbReference type="EMBL" id="CADCTI010000284">
    <property type="protein sequence ID" value="CAA9276704.1"/>
    <property type="molecule type" value="Genomic_DNA"/>
</dbReference>
<reference evidence="19" key="1">
    <citation type="submission" date="2020-02" db="EMBL/GenBank/DDBJ databases">
        <authorList>
            <person name="Meier V. D."/>
        </authorList>
    </citation>
    <scope>NUCLEOTIDE SEQUENCE</scope>
    <source>
        <strain evidence="19">AVDCRST_MAG57</strain>
    </source>
</reference>
<evidence type="ECO:0000256" key="7">
    <source>
        <dbReference type="ARBA" id="ARBA00022967"/>
    </source>
</evidence>
<dbReference type="GO" id="GO:0004129">
    <property type="term" value="F:cytochrome-c oxidase activity"/>
    <property type="evidence" value="ECO:0007669"/>
    <property type="project" value="UniProtKB-EC"/>
</dbReference>
<evidence type="ECO:0000256" key="6">
    <source>
        <dbReference type="ARBA" id="ARBA00022723"/>
    </source>
</evidence>
<dbReference type="InterPro" id="IPR045187">
    <property type="entry name" value="CcO_II"/>
</dbReference>
<dbReference type="Gene3D" id="2.60.40.420">
    <property type="entry name" value="Cupredoxins - blue copper proteins"/>
    <property type="match status" value="1"/>
</dbReference>
<dbReference type="GO" id="GO:0005886">
    <property type="term" value="C:plasma membrane"/>
    <property type="evidence" value="ECO:0007669"/>
    <property type="project" value="UniProtKB-SubCell"/>
</dbReference>
<dbReference type="InterPro" id="IPR008972">
    <property type="entry name" value="Cupredoxin"/>
</dbReference>
<evidence type="ECO:0000256" key="5">
    <source>
        <dbReference type="ARBA" id="ARBA00022692"/>
    </source>
</evidence>
<evidence type="ECO:0000256" key="1">
    <source>
        <dbReference type="ARBA" id="ARBA00004141"/>
    </source>
</evidence>
<evidence type="ECO:0000256" key="13">
    <source>
        <dbReference type="ARBA" id="ARBA00047816"/>
    </source>
</evidence>
<keyword evidence="4 14" id="KW-0679">Respiratory chain</keyword>
<feature type="transmembrane region" description="Helical" evidence="16">
    <location>
        <begin position="50"/>
        <end position="74"/>
    </location>
</feature>
<evidence type="ECO:0000259" key="18">
    <source>
        <dbReference type="PROSITE" id="PS50999"/>
    </source>
</evidence>
<dbReference type="InterPro" id="IPR001505">
    <property type="entry name" value="Copper_CuA"/>
</dbReference>
<dbReference type="AlphaFoldDB" id="A0A6J4JH82"/>
<evidence type="ECO:0000256" key="10">
    <source>
        <dbReference type="ARBA" id="ARBA00023008"/>
    </source>
</evidence>
<name>A0A6J4JH82_9ACTN</name>
<proteinExistence type="inferred from homology"/>
<keyword evidence="7" id="KW-1278">Translocase</keyword>
<dbReference type="PANTHER" id="PTHR22888:SF9">
    <property type="entry name" value="CYTOCHROME C OXIDASE SUBUNIT 2"/>
    <property type="match status" value="1"/>
</dbReference>
<dbReference type="PANTHER" id="PTHR22888">
    <property type="entry name" value="CYTOCHROME C OXIDASE, SUBUNIT II"/>
    <property type="match status" value="1"/>
</dbReference>
<keyword evidence="8 14" id="KW-0249">Electron transport</keyword>
<keyword evidence="9 16" id="KW-1133">Transmembrane helix</keyword>
<sequence>MARGSRLARLAALGLLGVVTLTGCEMPNNEFWRFGWPEGITEEAQDMRELWTGSVIAALIVGVLVWGLILYSVVAHRKRSDELPKQTAYNLPLEIVYTILPFLIIAGLFFFTVVVQNRVMERSDEPDETIAVNAFKWNWQFVYPETTDEGTGEPVNTVGSSTEIPILVLPTERTIRFEVASADVIHSFWVPEFLFKLDVIPGNENGRDNVFEVTVQEEGSYVGRCAELCGTYHAYMNFEVRAVSGDRYDAYLEARQSGLDTFEALEEIGEPGISSATTPFEALQNKQIDQQQSGG</sequence>
<evidence type="ECO:0000256" key="16">
    <source>
        <dbReference type="SAM" id="Phobius"/>
    </source>
</evidence>
<evidence type="ECO:0000256" key="4">
    <source>
        <dbReference type="ARBA" id="ARBA00022660"/>
    </source>
</evidence>
<feature type="domain" description="Cytochrome oxidase subunit II copper A binding" evidence="17">
    <location>
        <begin position="125"/>
        <end position="254"/>
    </location>
</feature>
<keyword evidence="19" id="KW-0560">Oxidoreductase</keyword>
<dbReference type="PROSITE" id="PS50999">
    <property type="entry name" value="COX2_TM"/>
    <property type="match status" value="1"/>
</dbReference>
<comment type="function">
    <text evidence="12 15">Subunits I and II form the functional core of the enzyme complex. Electrons originating in cytochrome c are transferred via heme a and Cu(A) to the binuclear center formed by heme a3 and Cu(B).</text>
</comment>
<dbReference type="GO" id="GO:0016491">
    <property type="term" value="F:oxidoreductase activity"/>
    <property type="evidence" value="ECO:0007669"/>
    <property type="project" value="UniProtKB-KW"/>
</dbReference>
<evidence type="ECO:0000256" key="3">
    <source>
        <dbReference type="ARBA" id="ARBA00022448"/>
    </source>
</evidence>
<evidence type="ECO:0000313" key="19">
    <source>
        <dbReference type="EMBL" id="CAA9276704.1"/>
    </source>
</evidence>
<gene>
    <name evidence="19" type="ORF">AVDCRST_MAG57-3488</name>
</gene>
<dbReference type="InterPro" id="IPR014222">
    <property type="entry name" value="Cyt_c_oxidase_su2"/>
</dbReference>
<dbReference type="InterPro" id="IPR011759">
    <property type="entry name" value="Cyt_c_oxidase_su2_TM_dom"/>
</dbReference>
<dbReference type="Pfam" id="PF02790">
    <property type="entry name" value="COX2_TM"/>
    <property type="match status" value="1"/>
</dbReference>
<keyword evidence="10 15" id="KW-0186">Copper</keyword>
<evidence type="ECO:0000256" key="14">
    <source>
        <dbReference type="RuleBase" id="RU000456"/>
    </source>
</evidence>
<feature type="domain" description="Cytochrome oxidase subunit II transmembrane region profile" evidence="18">
    <location>
        <begin position="28"/>
        <end position="123"/>
    </location>
</feature>
<evidence type="ECO:0000256" key="12">
    <source>
        <dbReference type="ARBA" id="ARBA00024688"/>
    </source>
</evidence>
<dbReference type="InterPro" id="IPR002429">
    <property type="entry name" value="CcO_II-like_C"/>
</dbReference>
<dbReference type="SUPFAM" id="SSF49503">
    <property type="entry name" value="Cupredoxins"/>
    <property type="match status" value="1"/>
</dbReference>
<dbReference type="Pfam" id="PF00116">
    <property type="entry name" value="COX2"/>
    <property type="match status" value="1"/>
</dbReference>
<dbReference type="Gene3D" id="1.10.287.90">
    <property type="match status" value="1"/>
</dbReference>
<comment type="cofactor">
    <cofactor evidence="15">
        <name>Cu cation</name>
        <dbReference type="ChEBI" id="CHEBI:23378"/>
    </cofactor>
    <text evidence="15">Binds a copper A center.</text>
</comment>
<dbReference type="PRINTS" id="PR01166">
    <property type="entry name" value="CYCOXIDASEII"/>
</dbReference>
<evidence type="ECO:0000256" key="15">
    <source>
        <dbReference type="RuleBase" id="RU004024"/>
    </source>
</evidence>
<keyword evidence="11 16" id="KW-0472">Membrane</keyword>
<dbReference type="PROSITE" id="PS00078">
    <property type="entry name" value="COX2"/>
    <property type="match status" value="1"/>
</dbReference>
<dbReference type="NCBIfam" id="TIGR02866">
    <property type="entry name" value="CoxB"/>
    <property type="match status" value="1"/>
</dbReference>
<feature type="transmembrane region" description="Helical" evidence="16">
    <location>
        <begin position="95"/>
        <end position="115"/>
    </location>
</feature>